<keyword evidence="3" id="KW-1185">Reference proteome</keyword>
<protein>
    <submittedName>
        <fullName evidence="2">CcoQ/FixQ family Cbb3-type cytochrome c oxidase assembly chaperone</fullName>
    </submittedName>
</protein>
<proteinExistence type="predicted"/>
<organism evidence="2 3">
    <name type="scientific">Chitinophaga parva</name>
    <dbReference type="NCBI Taxonomy" id="2169414"/>
    <lineage>
        <taxon>Bacteria</taxon>
        <taxon>Pseudomonadati</taxon>
        <taxon>Bacteroidota</taxon>
        <taxon>Chitinophagia</taxon>
        <taxon>Chitinophagales</taxon>
        <taxon>Chitinophagaceae</taxon>
        <taxon>Chitinophaga</taxon>
    </lineage>
</organism>
<keyword evidence="1" id="KW-0812">Transmembrane</keyword>
<sequence length="54" mass="6311">MKFIHYLEKIMGVDIFAISAFVIFFTIFIVMAVWAFTADRKLITRINSLPLDNQ</sequence>
<evidence type="ECO:0000256" key="1">
    <source>
        <dbReference type="SAM" id="Phobius"/>
    </source>
</evidence>
<gene>
    <name evidence="2" type="ORF">DCC81_19065</name>
</gene>
<keyword evidence="1" id="KW-1133">Transmembrane helix</keyword>
<evidence type="ECO:0000313" key="3">
    <source>
        <dbReference type="Proteomes" id="UP000244450"/>
    </source>
</evidence>
<feature type="transmembrane region" description="Helical" evidence="1">
    <location>
        <begin position="15"/>
        <end position="36"/>
    </location>
</feature>
<dbReference type="RefSeq" id="WP_108688161.1">
    <property type="nucleotide sequence ID" value="NZ_QCYK01000002.1"/>
</dbReference>
<dbReference type="AlphaFoldDB" id="A0A2T7BJ83"/>
<dbReference type="Proteomes" id="UP000244450">
    <property type="component" value="Unassembled WGS sequence"/>
</dbReference>
<accession>A0A2T7BJ83</accession>
<dbReference type="EMBL" id="QCYK01000002">
    <property type="protein sequence ID" value="PUZ26323.1"/>
    <property type="molecule type" value="Genomic_DNA"/>
</dbReference>
<name>A0A2T7BJ83_9BACT</name>
<keyword evidence="1" id="KW-0472">Membrane</keyword>
<reference evidence="2 3" key="1">
    <citation type="submission" date="2018-04" db="EMBL/GenBank/DDBJ databases">
        <title>Chitinophaga fuyangensis sp. nov., isolated from soil in a chemical factory.</title>
        <authorList>
            <person name="Chen K."/>
        </authorList>
    </citation>
    <scope>NUCLEOTIDE SEQUENCE [LARGE SCALE GENOMIC DNA]</scope>
    <source>
        <strain evidence="2 3">LY-1</strain>
    </source>
</reference>
<dbReference type="OrthoDB" id="965798at2"/>
<comment type="caution">
    <text evidence="2">The sequence shown here is derived from an EMBL/GenBank/DDBJ whole genome shotgun (WGS) entry which is preliminary data.</text>
</comment>
<evidence type="ECO:0000313" key="2">
    <source>
        <dbReference type="EMBL" id="PUZ26323.1"/>
    </source>
</evidence>